<protein>
    <recommendedName>
        <fullName evidence="3">tRNA(Met) cytidine acetate ligase</fullName>
        <ecNumber evidence="3">6.3.4.-</ecNumber>
    </recommendedName>
</protein>
<reference evidence="5" key="1">
    <citation type="journal article" date="2019" name="Int. J. Syst. Evol. Microbiol.">
        <title>The Global Catalogue of Microorganisms (GCM) 10K type strain sequencing project: providing services to taxonomists for standard genome sequencing and annotation.</title>
        <authorList>
            <consortium name="The Broad Institute Genomics Platform"/>
            <consortium name="The Broad Institute Genome Sequencing Center for Infectious Disease"/>
            <person name="Wu L."/>
            <person name="Ma J."/>
        </authorList>
    </citation>
    <scope>NUCLEOTIDE SEQUENCE [LARGE SCALE GENOMIC DNA]</scope>
    <source>
        <strain evidence="5">CCUG 56331</strain>
    </source>
</reference>
<keyword evidence="2 3" id="KW-0819">tRNA processing</keyword>
<proteinExistence type="inferred from homology"/>
<comment type="similarity">
    <text evidence="3">Belongs to the TmcAL family.</text>
</comment>
<evidence type="ECO:0000256" key="1">
    <source>
        <dbReference type="ARBA" id="ARBA00022598"/>
    </source>
</evidence>
<sequence length="402" mass="46163">MKAVGIVVEYNPFHNGHYYHVTQSKKITNADVVIAVMSGPFLQRGEPALVSKWHRAKMALKSGVDIVVELPYVFSTANAPLFAEGAIFLLGALQCEAFSFGSEDGKLEPFLNTADLIETHFDEYNELIKKFVSTGISYPQSLFYAYEQLKQKNNRVYLDLSKPNNILGYHYIVAAKKFDLPVQPVTIQRIQANYHDSINERSTIASATGIRKEIFQKGTVEIVRPYVPDATFQELTEWRHQYSRFVDWEAFWPLLKYAIMRHRPEHLTAFADVSEGIEYALIKHAKQSDTFTQLMSGIKSKRYTWTRLQRMLTHIYTGITKEELHQSKTPTYIRLLGMTKKGQAYLSERKKNLELPLISRVAQAKDPMLQIDIRASEMYALGVEHFSNKKIDGDYKLPPIRL</sequence>
<evidence type="ECO:0000256" key="3">
    <source>
        <dbReference type="HAMAP-Rule" id="MF_01539"/>
    </source>
</evidence>
<dbReference type="PANTHER" id="PTHR37825">
    <property type="entry name" value="TRNA(MET) CYTIDINE ACETATE LIGASE"/>
    <property type="match status" value="1"/>
</dbReference>
<dbReference type="HAMAP" id="MF_01539">
    <property type="entry name" value="TmcAL"/>
    <property type="match status" value="1"/>
</dbReference>
<keyword evidence="3" id="KW-0820">tRNA-binding</keyword>
<keyword evidence="5" id="KW-1185">Reference proteome</keyword>
<feature type="binding site" evidence="3">
    <location>
        <position position="164"/>
    </location>
    <ligand>
        <name>ATP</name>
        <dbReference type="ChEBI" id="CHEBI:30616"/>
    </ligand>
</feature>
<keyword evidence="1 3" id="KW-0436">Ligase</keyword>
<feature type="binding site" evidence="3">
    <location>
        <position position="101"/>
    </location>
    <ligand>
        <name>ATP</name>
        <dbReference type="ChEBI" id="CHEBI:30616"/>
    </ligand>
</feature>
<keyword evidence="3" id="KW-0067">ATP-binding</keyword>
<dbReference type="InterPro" id="IPR014729">
    <property type="entry name" value="Rossmann-like_a/b/a_fold"/>
</dbReference>
<dbReference type="InterPro" id="IPR008513">
    <property type="entry name" value="tRNA(Met)_cyd_acetate_ligase"/>
</dbReference>
<dbReference type="SUPFAM" id="SSF52374">
    <property type="entry name" value="Nucleotidylyl transferase"/>
    <property type="match status" value="1"/>
</dbReference>
<feature type="binding site" evidence="3">
    <location>
        <begin position="189"/>
        <end position="190"/>
    </location>
    <ligand>
        <name>ATP</name>
        <dbReference type="ChEBI" id="CHEBI:30616"/>
    </ligand>
</feature>
<dbReference type="EMBL" id="JBHSNQ010000048">
    <property type="protein sequence ID" value="MFC5541353.1"/>
    <property type="molecule type" value="Genomic_DNA"/>
</dbReference>
<organism evidence="4 5">
    <name type="scientific">Ureibacillus suwonensis</name>
    <dbReference type="NCBI Taxonomy" id="313007"/>
    <lineage>
        <taxon>Bacteria</taxon>
        <taxon>Bacillati</taxon>
        <taxon>Bacillota</taxon>
        <taxon>Bacilli</taxon>
        <taxon>Bacillales</taxon>
        <taxon>Caryophanaceae</taxon>
        <taxon>Ureibacillus</taxon>
    </lineage>
</organism>
<evidence type="ECO:0000313" key="4">
    <source>
        <dbReference type="EMBL" id="MFC5541353.1"/>
    </source>
</evidence>
<dbReference type="EC" id="6.3.4.-" evidence="3"/>
<evidence type="ECO:0000256" key="2">
    <source>
        <dbReference type="ARBA" id="ARBA00022694"/>
    </source>
</evidence>
<keyword evidence="3" id="KW-0963">Cytoplasm</keyword>
<keyword evidence="3" id="KW-0694">RNA-binding</keyword>
<feature type="binding site" evidence="3">
    <location>
        <begin position="7"/>
        <end position="20"/>
    </location>
    <ligand>
        <name>ATP</name>
        <dbReference type="ChEBI" id="CHEBI:30616"/>
    </ligand>
</feature>
<comment type="caution">
    <text evidence="4">The sequence shown here is derived from an EMBL/GenBank/DDBJ whole genome shotgun (WGS) entry which is preliminary data.</text>
</comment>
<accession>A0ABW0R9V5</accession>
<evidence type="ECO:0000313" key="5">
    <source>
        <dbReference type="Proteomes" id="UP001595978"/>
    </source>
</evidence>
<dbReference type="Proteomes" id="UP001595978">
    <property type="component" value="Unassembled WGS sequence"/>
</dbReference>
<dbReference type="Gene3D" id="3.40.50.620">
    <property type="entry name" value="HUPs"/>
    <property type="match status" value="1"/>
</dbReference>
<comment type="subcellular location">
    <subcellularLocation>
        <location evidence="3">Cytoplasm</location>
    </subcellularLocation>
</comment>
<comment type="catalytic activity">
    <reaction evidence="3">
        <text>cytidine(34) in elongator tRNA(Met) + acetate + ATP = N(4)-acetylcytidine(34) in elongator tRNA(Met) + AMP + diphosphate</text>
        <dbReference type="Rhea" id="RHEA:58144"/>
        <dbReference type="Rhea" id="RHEA-COMP:10693"/>
        <dbReference type="Rhea" id="RHEA-COMP:10694"/>
        <dbReference type="ChEBI" id="CHEBI:30089"/>
        <dbReference type="ChEBI" id="CHEBI:30616"/>
        <dbReference type="ChEBI" id="CHEBI:33019"/>
        <dbReference type="ChEBI" id="CHEBI:74900"/>
        <dbReference type="ChEBI" id="CHEBI:82748"/>
        <dbReference type="ChEBI" id="CHEBI:456215"/>
    </reaction>
</comment>
<keyword evidence="3" id="KW-0547">Nucleotide-binding</keyword>
<dbReference type="PANTHER" id="PTHR37825:SF1">
    <property type="entry name" value="TRNA(MET) CYTIDINE ACETATE LIGASE"/>
    <property type="match status" value="1"/>
</dbReference>
<comment type="function">
    <text evidence="3">Catalyzes the formation of N(4)-acetylcytidine (ac(4)C) at the wobble position of elongator tRNA(Met), using acetate and ATP as substrates. First activates an acetate ion to form acetyladenylate (Ac-AMP) and then transfers the acetyl group to tRNA to form ac(4)C34.</text>
</comment>
<dbReference type="RefSeq" id="WP_390309055.1">
    <property type="nucleotide sequence ID" value="NZ_JBHSNQ010000048.1"/>
</dbReference>
<dbReference type="NCBIfam" id="NF010191">
    <property type="entry name" value="PRK13670.1"/>
    <property type="match status" value="1"/>
</dbReference>
<gene>
    <name evidence="3" type="primary">tmcAL</name>
    <name evidence="4" type="ORF">ACFPOH_06100</name>
</gene>
<name>A0ABW0R9V5_9BACL</name>
<dbReference type="Pfam" id="PF05636">
    <property type="entry name" value="HIGH_NTase1"/>
    <property type="match status" value="1"/>
</dbReference>